<evidence type="ECO:0000256" key="2">
    <source>
        <dbReference type="ARBA" id="ARBA00005594"/>
    </source>
</evidence>
<evidence type="ECO:0000313" key="13">
    <source>
        <dbReference type="EMBL" id="CAF2120044.1"/>
    </source>
</evidence>
<dbReference type="EC" id="6.1.1.6" evidence="3"/>
<comment type="similarity">
    <text evidence="2">Belongs to the class-I aminoacyl-tRNA synthetase family.</text>
</comment>
<evidence type="ECO:0000256" key="11">
    <source>
        <dbReference type="ARBA" id="ARBA00030563"/>
    </source>
</evidence>
<evidence type="ECO:0000256" key="7">
    <source>
        <dbReference type="ARBA" id="ARBA00022741"/>
    </source>
</evidence>
<dbReference type="GO" id="GO:0004824">
    <property type="term" value="F:lysine-tRNA ligase activity"/>
    <property type="evidence" value="ECO:0007669"/>
    <property type="project" value="UniProtKB-EC"/>
</dbReference>
<keyword evidence="6" id="KW-0436">Ligase</keyword>
<evidence type="ECO:0000256" key="9">
    <source>
        <dbReference type="ARBA" id="ARBA00022917"/>
    </source>
</evidence>
<dbReference type="InterPro" id="IPR001412">
    <property type="entry name" value="aa-tRNA-synth_I_CS"/>
</dbReference>
<evidence type="ECO:0000256" key="4">
    <source>
        <dbReference type="ARBA" id="ARBA00015745"/>
    </source>
</evidence>
<evidence type="ECO:0000256" key="3">
    <source>
        <dbReference type="ARBA" id="ARBA00013166"/>
    </source>
</evidence>
<dbReference type="Proteomes" id="UP000663887">
    <property type="component" value="Unassembled WGS sequence"/>
</dbReference>
<dbReference type="AlphaFoldDB" id="A0A816VH27"/>
<dbReference type="InterPro" id="IPR008925">
    <property type="entry name" value="aa_tRNA-synth_I_cd-bd_sf"/>
</dbReference>
<dbReference type="NCBIfam" id="TIGR00467">
    <property type="entry name" value="lysS_arch"/>
    <property type="match status" value="1"/>
</dbReference>
<comment type="catalytic activity">
    <reaction evidence="12">
        <text>tRNA(Lys) + L-lysine + ATP = L-lysyl-tRNA(Lys) + AMP + diphosphate</text>
        <dbReference type="Rhea" id="RHEA:20792"/>
        <dbReference type="Rhea" id="RHEA-COMP:9696"/>
        <dbReference type="Rhea" id="RHEA-COMP:9697"/>
        <dbReference type="ChEBI" id="CHEBI:30616"/>
        <dbReference type="ChEBI" id="CHEBI:32551"/>
        <dbReference type="ChEBI" id="CHEBI:33019"/>
        <dbReference type="ChEBI" id="CHEBI:78442"/>
        <dbReference type="ChEBI" id="CHEBI:78529"/>
        <dbReference type="ChEBI" id="CHEBI:456215"/>
        <dbReference type="EC" id="6.1.1.6"/>
    </reaction>
</comment>
<comment type="subcellular location">
    <subcellularLocation>
        <location evidence="1">Cytoplasm</location>
    </subcellularLocation>
</comment>
<keyword evidence="9" id="KW-0648">Protein biosynthesis</keyword>
<dbReference type="Proteomes" id="UP000663842">
    <property type="component" value="Unassembled WGS sequence"/>
</dbReference>
<dbReference type="SUPFAM" id="SSF48163">
    <property type="entry name" value="An anticodon-binding domain of class I aminoacyl-tRNA synthetases"/>
    <property type="match status" value="1"/>
</dbReference>
<proteinExistence type="inferred from homology"/>
<sequence>MTFNFDDLLKSNAWPFVEAKRIYDLIGGVAPPKGYILFETGYGPSGLPHIGTFAEVTRTTMVREAFKQICDIPTKLICFSDDMDGLRKVPSNIPNQEMIAPHIGKPLTSTPDPFGETESFGHYMNAKLRSFLDRFGFEYSFYSATECYKAGMFDHMMLKTIDKYDEIMNLMIPTFREERQKTYSPFMPLCPETGVVLQVPIEKLSRENGSVFYRNQHNELIETPVTGGHCKLQWKPDFGMRWAALDVDYEMYGKDHLPNGEIYSSICKILGGKVPVQFFYELFLDEDGSKISKSKGNSISVDEWLHYAPLESIALFMYQSPSKAKRLYFDVIPKAVDEYLTFNTKYHEEEDVSKKLANPVFHIHAGNVPKINTYGISFSLLLNLAAVCNPEDKSVLWGFISKYSPESNPQNAPYLDHMIGYAITYYNDFVKKTKKYMVADDRHKKLLNQIKEMLVNSSPDISAEDIQNQIYAIGTNAGYKNLRDFFKELYEILLGSPQGPRLGSFIKLFGIEETIKLIDSQ</sequence>
<dbReference type="NCBIfam" id="NF001968">
    <property type="entry name" value="PRK00750.1-2"/>
    <property type="match status" value="1"/>
</dbReference>
<organism evidence="13 15">
    <name type="scientific">Rotaria magnacalcarata</name>
    <dbReference type="NCBI Taxonomy" id="392030"/>
    <lineage>
        <taxon>Eukaryota</taxon>
        <taxon>Metazoa</taxon>
        <taxon>Spiralia</taxon>
        <taxon>Gnathifera</taxon>
        <taxon>Rotifera</taxon>
        <taxon>Eurotatoria</taxon>
        <taxon>Bdelloidea</taxon>
        <taxon>Philodinida</taxon>
        <taxon>Philodinidae</taxon>
        <taxon>Rotaria</taxon>
    </lineage>
</organism>
<dbReference type="EMBL" id="CAJNRG010010184">
    <property type="protein sequence ID" value="CAF2120044.1"/>
    <property type="molecule type" value="Genomic_DNA"/>
</dbReference>
<evidence type="ECO:0000256" key="12">
    <source>
        <dbReference type="ARBA" id="ARBA00048573"/>
    </source>
</evidence>
<dbReference type="GO" id="GO:0005524">
    <property type="term" value="F:ATP binding"/>
    <property type="evidence" value="ECO:0007669"/>
    <property type="project" value="UniProtKB-KW"/>
</dbReference>
<dbReference type="HAMAP" id="MF_00177">
    <property type="entry name" value="Lys_tRNA_synth_class1"/>
    <property type="match status" value="1"/>
</dbReference>
<keyword evidence="8" id="KW-0067">ATP-binding</keyword>
<dbReference type="EMBL" id="CAJOBF010000351">
    <property type="protein sequence ID" value="CAF3803212.1"/>
    <property type="molecule type" value="Genomic_DNA"/>
</dbReference>
<dbReference type="PANTHER" id="PTHR37940">
    <property type="entry name" value="LYSINE--TRNA LIGASE"/>
    <property type="match status" value="1"/>
</dbReference>
<evidence type="ECO:0000256" key="6">
    <source>
        <dbReference type="ARBA" id="ARBA00022598"/>
    </source>
</evidence>
<dbReference type="PROSITE" id="PS00178">
    <property type="entry name" value="AA_TRNA_LIGASE_I"/>
    <property type="match status" value="1"/>
</dbReference>
<dbReference type="Pfam" id="PF01921">
    <property type="entry name" value="tRNA-synt_1f"/>
    <property type="match status" value="1"/>
</dbReference>
<evidence type="ECO:0000256" key="5">
    <source>
        <dbReference type="ARBA" id="ARBA00022490"/>
    </source>
</evidence>
<name>A0A816VH27_9BILA</name>
<protein>
    <recommendedName>
        <fullName evidence="4">Lysine--tRNA ligase</fullName>
        <ecNumber evidence="3">6.1.1.6</ecNumber>
    </recommendedName>
    <alternativeName>
        <fullName evidence="11">Lysyl-tRNA synthetase</fullName>
    </alternativeName>
</protein>
<dbReference type="InterPro" id="IPR014729">
    <property type="entry name" value="Rossmann-like_a/b/a_fold"/>
</dbReference>
<dbReference type="Gene3D" id="3.40.50.620">
    <property type="entry name" value="HUPs"/>
    <property type="match status" value="2"/>
</dbReference>
<gene>
    <name evidence="14" type="ORF">UXM345_LOCUS4935</name>
    <name evidence="13" type="ORF">XDN619_LOCUS22515</name>
</gene>
<accession>A0A816VH27</accession>
<keyword evidence="7" id="KW-0547">Nucleotide-binding</keyword>
<evidence type="ECO:0000256" key="8">
    <source>
        <dbReference type="ARBA" id="ARBA00022840"/>
    </source>
</evidence>
<dbReference type="InterPro" id="IPR002904">
    <property type="entry name" value="Lys-tRNA-ligase"/>
</dbReference>
<dbReference type="PANTHER" id="PTHR37940:SF1">
    <property type="entry name" value="LYSINE--TRNA LIGASE"/>
    <property type="match status" value="1"/>
</dbReference>
<dbReference type="Gene3D" id="1.10.10.350">
    <property type="match status" value="1"/>
</dbReference>
<keyword evidence="10" id="KW-0030">Aminoacyl-tRNA synthetase</keyword>
<dbReference type="InterPro" id="IPR020751">
    <property type="entry name" value="aa-tRNA-synth_I_codon-bd_sub2"/>
</dbReference>
<dbReference type="GO" id="GO:0005737">
    <property type="term" value="C:cytoplasm"/>
    <property type="evidence" value="ECO:0007669"/>
    <property type="project" value="UniProtKB-SubCell"/>
</dbReference>
<evidence type="ECO:0000256" key="1">
    <source>
        <dbReference type="ARBA" id="ARBA00004496"/>
    </source>
</evidence>
<comment type="caution">
    <text evidence="13">The sequence shown here is derived from an EMBL/GenBank/DDBJ whole genome shotgun (WGS) entry which is preliminary data.</text>
</comment>
<evidence type="ECO:0000313" key="15">
    <source>
        <dbReference type="Proteomes" id="UP000663887"/>
    </source>
</evidence>
<dbReference type="GO" id="GO:0000049">
    <property type="term" value="F:tRNA binding"/>
    <property type="evidence" value="ECO:0007669"/>
    <property type="project" value="InterPro"/>
</dbReference>
<dbReference type="SUPFAM" id="SSF52374">
    <property type="entry name" value="Nucleotidylyl transferase"/>
    <property type="match status" value="1"/>
</dbReference>
<reference evidence="13" key="1">
    <citation type="submission" date="2021-02" db="EMBL/GenBank/DDBJ databases">
        <authorList>
            <person name="Nowell W R."/>
        </authorList>
    </citation>
    <scope>NUCLEOTIDE SEQUENCE</scope>
</reference>
<evidence type="ECO:0000313" key="14">
    <source>
        <dbReference type="EMBL" id="CAF3803212.1"/>
    </source>
</evidence>
<keyword evidence="5" id="KW-0963">Cytoplasm</keyword>
<dbReference type="GO" id="GO:0006430">
    <property type="term" value="P:lysyl-tRNA aminoacylation"/>
    <property type="evidence" value="ECO:0007669"/>
    <property type="project" value="InterPro"/>
</dbReference>
<evidence type="ECO:0000256" key="10">
    <source>
        <dbReference type="ARBA" id="ARBA00023146"/>
    </source>
</evidence>